<dbReference type="Gene3D" id="2.40.50.100">
    <property type="match status" value="1"/>
</dbReference>
<accession>A0A6J6TA29</accession>
<feature type="transmembrane region" description="Helical" evidence="5">
    <location>
        <begin position="30"/>
        <end position="50"/>
    </location>
</feature>
<dbReference type="EMBL" id="CAEZZA010000052">
    <property type="protein sequence ID" value="CAB4743966.1"/>
    <property type="molecule type" value="Genomic_DNA"/>
</dbReference>
<gene>
    <name evidence="6" type="ORF">UFOPK2809_00519</name>
</gene>
<evidence type="ECO:0000256" key="4">
    <source>
        <dbReference type="ARBA" id="ARBA00023136"/>
    </source>
</evidence>
<name>A0A6J6TA29_9ZZZZ</name>
<evidence type="ECO:0000313" key="6">
    <source>
        <dbReference type="EMBL" id="CAB4743966.1"/>
    </source>
</evidence>
<evidence type="ECO:0000256" key="2">
    <source>
        <dbReference type="ARBA" id="ARBA00022692"/>
    </source>
</evidence>
<organism evidence="6">
    <name type="scientific">freshwater metagenome</name>
    <dbReference type="NCBI Taxonomy" id="449393"/>
    <lineage>
        <taxon>unclassified sequences</taxon>
        <taxon>metagenomes</taxon>
        <taxon>ecological metagenomes</taxon>
    </lineage>
</organism>
<dbReference type="AlphaFoldDB" id="A0A6J6TA29"/>
<keyword evidence="2 5" id="KW-0812">Transmembrane</keyword>
<dbReference type="SUPFAM" id="SSF51230">
    <property type="entry name" value="Single hybrid motif"/>
    <property type="match status" value="1"/>
</dbReference>
<dbReference type="PANTHER" id="PTHR30386">
    <property type="entry name" value="MEMBRANE FUSION SUBUNIT OF EMRAB-TOLC MULTIDRUG EFFLUX PUMP"/>
    <property type="match status" value="1"/>
</dbReference>
<dbReference type="GO" id="GO:0016020">
    <property type="term" value="C:membrane"/>
    <property type="evidence" value="ECO:0007669"/>
    <property type="project" value="UniProtKB-SubCell"/>
</dbReference>
<dbReference type="InterPro" id="IPR050739">
    <property type="entry name" value="MFP"/>
</dbReference>
<proteinExistence type="predicted"/>
<evidence type="ECO:0000256" key="1">
    <source>
        <dbReference type="ARBA" id="ARBA00004167"/>
    </source>
</evidence>
<comment type="subcellular location">
    <subcellularLocation>
        <location evidence="1">Membrane</location>
        <topology evidence="1">Single-pass membrane protein</topology>
    </subcellularLocation>
</comment>
<dbReference type="PANTHER" id="PTHR30386:SF26">
    <property type="entry name" value="TRANSPORT PROTEIN COMB"/>
    <property type="match status" value="1"/>
</dbReference>
<keyword evidence="4 5" id="KW-0472">Membrane</keyword>
<evidence type="ECO:0000256" key="5">
    <source>
        <dbReference type="SAM" id="Phobius"/>
    </source>
</evidence>
<protein>
    <submittedName>
        <fullName evidence="6">Unannotated protein</fullName>
    </submittedName>
</protein>
<keyword evidence="3 5" id="KW-1133">Transmembrane helix</keyword>
<dbReference type="InterPro" id="IPR011053">
    <property type="entry name" value="Single_hybrid_motif"/>
</dbReference>
<evidence type="ECO:0000256" key="3">
    <source>
        <dbReference type="ARBA" id="ARBA00022989"/>
    </source>
</evidence>
<sequence length="267" mass="27623">MGYFLGMRIDAPTDPAAAVNESDKPLSRPLVVSLIGLIVLVAAVLVWAVFGRAPQTVSGLGYVLPAGGYTEVGTTLSGVVSSVDVEPGQRVLKGQELLSIFADGQNDPTPLLSPGDGLVVEVSALPGRVTLPGDPMLFMQPDGAQLIVKAFVLATEAETIRVGMEALVSPADAPRRAQYGVILGTVAALSPTPVSAERIDFIVGGNTTLVEFFLAGGPVIEVTIELTPDPSTPSGYAWSIGQGPDVEINSGTLSSVSMLVRDKSVLE</sequence>
<reference evidence="6" key="1">
    <citation type="submission" date="2020-05" db="EMBL/GenBank/DDBJ databases">
        <authorList>
            <person name="Chiriac C."/>
            <person name="Salcher M."/>
            <person name="Ghai R."/>
            <person name="Kavagutti S V."/>
        </authorList>
    </citation>
    <scope>NUCLEOTIDE SEQUENCE</scope>
</reference>